<dbReference type="Proteomes" id="UP000004162">
    <property type="component" value="Unassembled WGS sequence"/>
</dbReference>
<proteinExistence type="predicted"/>
<dbReference type="Pfam" id="PF10137">
    <property type="entry name" value="CAP12-PCTIR_TIR"/>
    <property type="match status" value="1"/>
</dbReference>
<sequence length="261" mass="29620">MSHKLNQLLDKAELLRNSSSGTPEFKAWKDAVIRFLKKQYGDSSHEVTSFGKIRFYDFYSCIDVVQGDIRENPAKIREMFLKGLETAILYLKNYLADFSEESLTVNIVSGQAVDSDTPDVFVVHGRNDGAKAQVSSYLLKLGLKPIILHEQLNQGQTIIEKFEKHANVKAAIVLFTDDDLGKYRDDEVLEVRARQNVVFEAGYFIGKIGRQNTIILLSSGLKIPSDLQGYVNFELDDRQRWHIDVAKELKGIGFNIDMNKL</sequence>
<keyword evidence="3" id="KW-1185">Reference proteome</keyword>
<protein>
    <submittedName>
        <fullName evidence="2">Nucleotide-binding protein containing TIR-like domain-like</fullName>
    </submittedName>
</protein>
<gene>
    <name evidence="2" type="ORF">CferDRAFT_0717</name>
</gene>
<dbReference type="EMBL" id="AASE01000013">
    <property type="protein sequence ID" value="EAT58772.1"/>
    <property type="molecule type" value="Genomic_DNA"/>
</dbReference>
<dbReference type="InterPro" id="IPR019302">
    <property type="entry name" value="CAP12/PCTIR_TIR_dom"/>
</dbReference>
<reference evidence="2 3" key="2">
    <citation type="submission" date="2006-07" db="EMBL/GenBank/DDBJ databases">
        <title>Sequencing of the draft genome and assembly of Chlorobium ferroxidans DSM 13031.</title>
        <authorList>
            <consortium name="US DOE Joint Genome Institute (JGI-PGF)"/>
            <person name="Copeland A."/>
            <person name="Lucas S."/>
            <person name="Lapidus A."/>
            <person name="Barry K."/>
            <person name="Glavina del Rio T."/>
            <person name="Dalin E."/>
            <person name="Tice H."/>
            <person name="Bruce D."/>
            <person name="Pitluck S."/>
            <person name="Richardson P."/>
        </authorList>
    </citation>
    <scope>NUCLEOTIDE SEQUENCE [LARGE SCALE GENOMIC DNA]</scope>
    <source>
        <strain evidence="2 3">DSM 13031</strain>
    </source>
</reference>
<feature type="domain" description="CD-NTase-associated protein 12/Pycsar effector protein TIR" evidence="1">
    <location>
        <begin position="120"/>
        <end position="236"/>
    </location>
</feature>
<organism evidence="2 3">
    <name type="scientific">Chlorobium ferrooxidans DSM 13031</name>
    <dbReference type="NCBI Taxonomy" id="377431"/>
    <lineage>
        <taxon>Bacteria</taxon>
        <taxon>Pseudomonadati</taxon>
        <taxon>Chlorobiota</taxon>
        <taxon>Chlorobiia</taxon>
        <taxon>Chlorobiales</taxon>
        <taxon>Chlorobiaceae</taxon>
        <taxon>Chlorobium/Pelodictyon group</taxon>
        <taxon>Chlorobium</taxon>
    </lineage>
</organism>
<reference evidence="2 3" key="1">
    <citation type="submission" date="2006-07" db="EMBL/GenBank/DDBJ databases">
        <title>Annotation of the draft genome assembly of Chlorobium ferroxidans DSM 13031.</title>
        <authorList>
            <consortium name="US DOE Joint Genome Institute (JGI-ORNL)"/>
            <person name="Larimer F."/>
            <person name="Land M."/>
            <person name="Hauser L."/>
        </authorList>
    </citation>
    <scope>NUCLEOTIDE SEQUENCE [LARGE SCALE GENOMIC DNA]</scope>
    <source>
        <strain evidence="2 3">DSM 13031</strain>
    </source>
</reference>
<dbReference type="AlphaFoldDB" id="Q0YR18"/>
<name>Q0YR18_9CHLB</name>
<evidence type="ECO:0000313" key="2">
    <source>
        <dbReference type="EMBL" id="EAT58772.1"/>
    </source>
</evidence>
<evidence type="ECO:0000313" key="3">
    <source>
        <dbReference type="Proteomes" id="UP000004162"/>
    </source>
</evidence>
<dbReference type="RefSeq" id="WP_006366608.1">
    <property type="nucleotide sequence ID" value="NZ_AASE01000013.1"/>
</dbReference>
<dbReference type="GO" id="GO:0050135">
    <property type="term" value="F:NADP+ nucleosidase activity"/>
    <property type="evidence" value="ECO:0007669"/>
    <property type="project" value="InterPro"/>
</dbReference>
<comment type="caution">
    <text evidence="2">The sequence shown here is derived from an EMBL/GenBank/DDBJ whole genome shotgun (WGS) entry which is preliminary data.</text>
</comment>
<dbReference type="OrthoDB" id="5497289at2"/>
<evidence type="ECO:0000259" key="1">
    <source>
        <dbReference type="Pfam" id="PF10137"/>
    </source>
</evidence>
<accession>Q0YR18</accession>